<keyword evidence="10" id="KW-1185">Reference proteome</keyword>
<dbReference type="SMART" id="SM00380">
    <property type="entry name" value="AP2"/>
    <property type="match status" value="1"/>
</dbReference>
<dbReference type="FunFam" id="3.30.730.10:FF:000001">
    <property type="entry name" value="Ethylene-responsive transcription factor 2"/>
    <property type="match status" value="1"/>
</dbReference>
<dbReference type="PROSITE" id="PS51032">
    <property type="entry name" value="AP2_ERF"/>
    <property type="match status" value="1"/>
</dbReference>
<feature type="domain" description="AP2/ERF" evidence="8">
    <location>
        <begin position="125"/>
        <end position="183"/>
    </location>
</feature>
<sequence>MLQEIFGPFETDPCDALKSICQHLFEEDDDDDDAVNAAFSTQTPANICRRCSSFSNLLLLESWSELPLKVDDSEDMVVYSALRDALNSGWTVPLALSQELDFEVTTIDYNSTVEREVQVPVKKMHYRGVRRRPWGKYAAEMRDPKKNGARIWLGTYETPEDAALAYDQAAFKMRGCKAKLNFPHLIGSTDYEPIRVSLKRRSAEPSSPSTSSGESFLTGTKRRKREVNVDAKVDFQSPIPFHILDVGLLSVDEQFLF</sequence>
<keyword evidence="2" id="KW-0805">Transcription regulation</keyword>
<evidence type="ECO:0000259" key="8">
    <source>
        <dbReference type="PROSITE" id="PS51032"/>
    </source>
</evidence>
<protein>
    <recommendedName>
        <fullName evidence="8">AP2/ERF domain-containing protein</fullName>
    </recommendedName>
</protein>
<keyword evidence="3" id="KW-0238">DNA-binding</keyword>
<evidence type="ECO:0000256" key="2">
    <source>
        <dbReference type="ARBA" id="ARBA00023015"/>
    </source>
</evidence>
<evidence type="ECO:0000256" key="1">
    <source>
        <dbReference type="ARBA" id="ARBA00004123"/>
    </source>
</evidence>
<dbReference type="InterPro" id="IPR001471">
    <property type="entry name" value="AP2/ERF_dom"/>
</dbReference>
<reference evidence="9 10" key="1">
    <citation type="submission" date="2024-11" db="EMBL/GenBank/DDBJ databases">
        <title>Chromosome-level genome assembly of Eucalyptus globulus Labill. provides insights into its genome evolution.</title>
        <authorList>
            <person name="Li X."/>
        </authorList>
    </citation>
    <scope>NUCLEOTIDE SEQUENCE [LARGE SCALE GENOMIC DNA]</scope>
    <source>
        <strain evidence="9">CL2024</strain>
        <tissue evidence="9">Fresh tender leaves</tissue>
    </source>
</reference>
<dbReference type="GO" id="GO:0005634">
    <property type="term" value="C:nucleus"/>
    <property type="evidence" value="ECO:0007669"/>
    <property type="project" value="UniProtKB-SubCell"/>
</dbReference>
<proteinExistence type="inferred from homology"/>
<evidence type="ECO:0000313" key="9">
    <source>
        <dbReference type="EMBL" id="KAL3729505.1"/>
    </source>
</evidence>
<dbReference type="EMBL" id="JBJKBG010000007">
    <property type="protein sequence ID" value="KAL3729505.1"/>
    <property type="molecule type" value="Genomic_DNA"/>
</dbReference>
<accession>A0ABD3JPJ3</accession>
<keyword evidence="4" id="KW-0804">Transcription</keyword>
<dbReference type="Proteomes" id="UP001634007">
    <property type="component" value="Unassembled WGS sequence"/>
</dbReference>
<dbReference type="InterPro" id="IPR044808">
    <property type="entry name" value="ERF_plant"/>
</dbReference>
<feature type="region of interest" description="Disordered" evidence="7">
    <location>
        <begin position="199"/>
        <end position="221"/>
    </location>
</feature>
<dbReference type="PANTHER" id="PTHR31190">
    <property type="entry name" value="DNA-BINDING DOMAIN"/>
    <property type="match status" value="1"/>
</dbReference>
<dbReference type="AlphaFoldDB" id="A0ABD3JPJ3"/>
<comment type="similarity">
    <text evidence="6">Belongs to the AP2/ERF transcription factor family. ERF subfamily.</text>
</comment>
<evidence type="ECO:0000256" key="3">
    <source>
        <dbReference type="ARBA" id="ARBA00023125"/>
    </source>
</evidence>
<dbReference type="InterPro" id="IPR036955">
    <property type="entry name" value="AP2/ERF_dom_sf"/>
</dbReference>
<evidence type="ECO:0000256" key="5">
    <source>
        <dbReference type="ARBA" id="ARBA00023242"/>
    </source>
</evidence>
<dbReference type="InterPro" id="IPR016177">
    <property type="entry name" value="DNA-bd_dom_sf"/>
</dbReference>
<evidence type="ECO:0000256" key="6">
    <source>
        <dbReference type="ARBA" id="ARBA00024343"/>
    </source>
</evidence>
<evidence type="ECO:0000256" key="4">
    <source>
        <dbReference type="ARBA" id="ARBA00023163"/>
    </source>
</evidence>
<keyword evidence="5" id="KW-0539">Nucleus</keyword>
<gene>
    <name evidence="9" type="ORF">ACJRO7_026604</name>
</gene>
<evidence type="ECO:0000256" key="7">
    <source>
        <dbReference type="SAM" id="MobiDB-lite"/>
    </source>
</evidence>
<dbReference type="Gene3D" id="3.30.730.10">
    <property type="entry name" value="AP2/ERF domain"/>
    <property type="match status" value="1"/>
</dbReference>
<dbReference type="Pfam" id="PF00847">
    <property type="entry name" value="AP2"/>
    <property type="match status" value="1"/>
</dbReference>
<evidence type="ECO:0000313" key="10">
    <source>
        <dbReference type="Proteomes" id="UP001634007"/>
    </source>
</evidence>
<dbReference type="CDD" id="cd00018">
    <property type="entry name" value="AP2"/>
    <property type="match status" value="1"/>
</dbReference>
<comment type="subcellular location">
    <subcellularLocation>
        <location evidence="1">Nucleus</location>
    </subcellularLocation>
</comment>
<feature type="compositionally biased region" description="Low complexity" evidence="7">
    <location>
        <begin position="204"/>
        <end position="215"/>
    </location>
</feature>
<dbReference type="SUPFAM" id="SSF54171">
    <property type="entry name" value="DNA-binding domain"/>
    <property type="match status" value="1"/>
</dbReference>
<dbReference type="GO" id="GO:0003677">
    <property type="term" value="F:DNA binding"/>
    <property type="evidence" value="ECO:0007669"/>
    <property type="project" value="UniProtKB-KW"/>
</dbReference>
<organism evidence="9 10">
    <name type="scientific">Eucalyptus globulus</name>
    <name type="common">Tasmanian blue gum</name>
    <dbReference type="NCBI Taxonomy" id="34317"/>
    <lineage>
        <taxon>Eukaryota</taxon>
        <taxon>Viridiplantae</taxon>
        <taxon>Streptophyta</taxon>
        <taxon>Embryophyta</taxon>
        <taxon>Tracheophyta</taxon>
        <taxon>Spermatophyta</taxon>
        <taxon>Magnoliopsida</taxon>
        <taxon>eudicotyledons</taxon>
        <taxon>Gunneridae</taxon>
        <taxon>Pentapetalae</taxon>
        <taxon>rosids</taxon>
        <taxon>malvids</taxon>
        <taxon>Myrtales</taxon>
        <taxon>Myrtaceae</taxon>
        <taxon>Myrtoideae</taxon>
        <taxon>Eucalypteae</taxon>
        <taxon>Eucalyptus</taxon>
    </lineage>
</organism>
<dbReference type="PANTHER" id="PTHR31190:SF287">
    <property type="entry name" value="DEVELOPMENT RELATED ERF PROTEIN"/>
    <property type="match status" value="1"/>
</dbReference>
<name>A0ABD3JPJ3_EUCGL</name>
<comment type="caution">
    <text evidence="9">The sequence shown here is derived from an EMBL/GenBank/DDBJ whole genome shotgun (WGS) entry which is preliminary data.</text>
</comment>
<dbReference type="PRINTS" id="PR00367">
    <property type="entry name" value="ETHRSPELEMNT"/>
</dbReference>